<evidence type="ECO:0000256" key="3">
    <source>
        <dbReference type="ARBA" id="ARBA00022884"/>
    </source>
</evidence>
<evidence type="ECO:0000256" key="5">
    <source>
        <dbReference type="PROSITE-ProRule" id="PRU00176"/>
    </source>
</evidence>
<dbReference type="eggNOG" id="KOG0226">
    <property type="taxonomic scope" value="Eukaryota"/>
</dbReference>
<dbReference type="SUPFAM" id="SSF54928">
    <property type="entry name" value="RNA-binding domain, RBD"/>
    <property type="match status" value="1"/>
</dbReference>
<comment type="similarity">
    <text evidence="1">Belongs to the RRM RBM42 family.</text>
</comment>
<sequence>KEKKIVRVAGGQVWEDASLAQWDPNDFRIFCGDLGSEVTDESLTRAFAKYTSFLKAKIVRDKKSNKSKGYGFVSFKDPNDFIKAMREMNGKYIGSRPVKLRKSTWKDRNIDVVKKKSREKKKLGLR</sequence>
<accession>A7S8H9</accession>
<dbReference type="InterPro" id="IPR050825">
    <property type="entry name" value="RBM42_RBP45_47-like"/>
</dbReference>
<keyword evidence="3 5" id="KW-0694">RNA-binding</keyword>
<evidence type="ECO:0000313" key="8">
    <source>
        <dbReference type="Proteomes" id="UP000001593"/>
    </source>
</evidence>
<dbReference type="PANTHER" id="PTHR47640">
    <property type="entry name" value="TRNA SELENOCYSTEINE 1-ASSOCIATED PROTEIN 1-RELATED-RELATED"/>
    <property type="match status" value="1"/>
</dbReference>
<reference evidence="7 8" key="1">
    <citation type="journal article" date="2007" name="Science">
        <title>Sea anemone genome reveals ancestral eumetazoan gene repertoire and genomic organization.</title>
        <authorList>
            <person name="Putnam N.H."/>
            <person name="Srivastava M."/>
            <person name="Hellsten U."/>
            <person name="Dirks B."/>
            <person name="Chapman J."/>
            <person name="Salamov A."/>
            <person name="Terry A."/>
            <person name="Shapiro H."/>
            <person name="Lindquist E."/>
            <person name="Kapitonov V.V."/>
            <person name="Jurka J."/>
            <person name="Genikhovich G."/>
            <person name="Grigoriev I.V."/>
            <person name="Lucas S.M."/>
            <person name="Steele R.E."/>
            <person name="Finnerty J.R."/>
            <person name="Technau U."/>
            <person name="Martindale M.Q."/>
            <person name="Rokhsar D.S."/>
        </authorList>
    </citation>
    <scope>NUCLEOTIDE SEQUENCE [LARGE SCALE GENOMIC DNA]</scope>
    <source>
        <strain evidence="8">CH2 X CH6</strain>
    </source>
</reference>
<feature type="domain" description="RRM" evidence="6">
    <location>
        <begin position="27"/>
        <end position="105"/>
    </location>
</feature>
<dbReference type="CDD" id="cd12383">
    <property type="entry name" value="RRM_RBM42"/>
    <property type="match status" value="1"/>
</dbReference>
<evidence type="ECO:0000256" key="4">
    <source>
        <dbReference type="ARBA" id="ARBA00030574"/>
    </source>
</evidence>
<dbReference type="EMBL" id="DS469598">
    <property type="protein sequence ID" value="EDO39989.1"/>
    <property type="molecule type" value="Genomic_DNA"/>
</dbReference>
<dbReference type="OMA" id="YVPSKKF"/>
<dbReference type="InterPro" id="IPR034215">
    <property type="entry name" value="RBM42_RRM"/>
</dbReference>
<organism evidence="7 8">
    <name type="scientific">Nematostella vectensis</name>
    <name type="common">Starlet sea anemone</name>
    <dbReference type="NCBI Taxonomy" id="45351"/>
    <lineage>
        <taxon>Eukaryota</taxon>
        <taxon>Metazoa</taxon>
        <taxon>Cnidaria</taxon>
        <taxon>Anthozoa</taxon>
        <taxon>Hexacorallia</taxon>
        <taxon>Actiniaria</taxon>
        <taxon>Edwardsiidae</taxon>
        <taxon>Nematostella</taxon>
    </lineage>
</organism>
<dbReference type="OrthoDB" id="1749473at2759"/>
<dbReference type="PROSITE" id="PS50102">
    <property type="entry name" value="RRM"/>
    <property type="match status" value="1"/>
</dbReference>
<dbReference type="KEGG" id="nve:5511661"/>
<protein>
    <recommendedName>
        <fullName evidence="2">RNA-binding protein 42</fullName>
    </recommendedName>
    <alternativeName>
        <fullName evidence="4">RNA-binding motif protein 42</fullName>
    </alternativeName>
</protein>
<evidence type="ECO:0000313" key="7">
    <source>
        <dbReference type="EMBL" id="EDO39989.1"/>
    </source>
</evidence>
<dbReference type="Gene3D" id="3.30.70.330">
    <property type="match status" value="1"/>
</dbReference>
<dbReference type="HOGENOM" id="CLU_012062_29_5_1"/>
<feature type="non-terminal residue" evidence="7">
    <location>
        <position position="126"/>
    </location>
</feature>
<dbReference type="GO" id="GO:0003729">
    <property type="term" value="F:mRNA binding"/>
    <property type="evidence" value="ECO:0000318"/>
    <property type="project" value="GO_Central"/>
</dbReference>
<dbReference type="Pfam" id="PF00076">
    <property type="entry name" value="RRM_1"/>
    <property type="match status" value="1"/>
</dbReference>
<dbReference type="InterPro" id="IPR012677">
    <property type="entry name" value="Nucleotide-bd_a/b_plait_sf"/>
</dbReference>
<evidence type="ECO:0000256" key="1">
    <source>
        <dbReference type="ARBA" id="ARBA00007408"/>
    </source>
</evidence>
<dbReference type="PhylomeDB" id="A7S8H9"/>
<dbReference type="InParanoid" id="A7S8H9"/>
<dbReference type="PANTHER" id="PTHR47640:SF11">
    <property type="entry name" value="RNA-BINDING PROTEIN 42"/>
    <property type="match status" value="1"/>
</dbReference>
<dbReference type="SMART" id="SM00360">
    <property type="entry name" value="RRM"/>
    <property type="match status" value="1"/>
</dbReference>
<proteinExistence type="inferred from homology"/>
<dbReference type="Proteomes" id="UP000001593">
    <property type="component" value="Unassembled WGS sequence"/>
</dbReference>
<keyword evidence="8" id="KW-1185">Reference proteome</keyword>
<evidence type="ECO:0000256" key="2">
    <source>
        <dbReference type="ARBA" id="ARBA00015192"/>
    </source>
</evidence>
<evidence type="ECO:0000259" key="6">
    <source>
        <dbReference type="PROSITE" id="PS50102"/>
    </source>
</evidence>
<dbReference type="STRING" id="45351.A7S8H9"/>
<dbReference type="InterPro" id="IPR035979">
    <property type="entry name" value="RBD_domain_sf"/>
</dbReference>
<name>A7S8H9_NEMVE</name>
<gene>
    <name evidence="7" type="ORF">NEMVEDRAFT_v1g108798</name>
</gene>
<dbReference type="AlphaFoldDB" id="A7S8H9"/>
<dbReference type="InterPro" id="IPR000504">
    <property type="entry name" value="RRM_dom"/>
</dbReference>